<gene>
    <name evidence="1" type="ORF">ACIRA0001_0920</name>
</gene>
<dbReference type="NCBIfam" id="NF045613">
    <property type="entry name" value="PA1571_fam"/>
    <property type="match status" value="1"/>
</dbReference>
<organism evidence="1 2">
    <name type="scientific">Acinetobacter radioresistens SK82</name>
    <dbReference type="NCBI Taxonomy" id="596318"/>
    <lineage>
        <taxon>Bacteria</taxon>
        <taxon>Pseudomonadati</taxon>
        <taxon>Pseudomonadota</taxon>
        <taxon>Gammaproteobacteria</taxon>
        <taxon>Moraxellales</taxon>
        <taxon>Moraxellaceae</taxon>
        <taxon>Acinetobacter</taxon>
    </lineage>
</organism>
<sequence>MNVSERIIHKGFQHVLDSKKVNTCYMLDDDGREIQITTAMIRSVCHQLLKQCRTIKK</sequence>
<reference evidence="1 2" key="1">
    <citation type="submission" date="2009-07" db="EMBL/GenBank/DDBJ databases">
        <authorList>
            <person name="Madupu R."/>
            <person name="Durkin A.S."/>
            <person name="Torralba M."/>
            <person name="Methe B."/>
            <person name="Sutton G.G."/>
            <person name="Strausberg R.L."/>
            <person name="Nelson K.E."/>
        </authorList>
    </citation>
    <scope>NUCLEOTIDE SEQUENCE [LARGE SCALE GENOMIC DNA]</scope>
    <source>
        <strain evidence="1 2">SK82</strain>
    </source>
</reference>
<dbReference type="GeneID" id="56307335"/>
<protein>
    <submittedName>
        <fullName evidence="1">Uncharacterized protein</fullName>
    </submittedName>
</protein>
<evidence type="ECO:0000313" key="2">
    <source>
        <dbReference type="Proteomes" id="UP000018419"/>
    </source>
</evidence>
<proteinExistence type="predicted"/>
<dbReference type="Proteomes" id="UP000018419">
    <property type="component" value="Unassembled WGS sequence"/>
</dbReference>
<dbReference type="RefSeq" id="WP_005015969.1">
    <property type="nucleotide sequence ID" value="NZ_ACVR01000020.1"/>
</dbReference>
<evidence type="ECO:0000313" key="1">
    <source>
        <dbReference type="EMBL" id="EET83221.1"/>
    </source>
</evidence>
<dbReference type="InterPro" id="IPR054635">
    <property type="entry name" value="PA1571-like"/>
</dbReference>
<accession>A0ABP2GQU2</accession>
<keyword evidence="2" id="KW-1185">Reference proteome</keyword>
<name>A0ABP2GQU2_ACIRA</name>
<dbReference type="EMBL" id="ACVR01000020">
    <property type="protein sequence ID" value="EET83221.1"/>
    <property type="molecule type" value="Genomic_DNA"/>
</dbReference>
<comment type="caution">
    <text evidence="1">The sequence shown here is derived from an EMBL/GenBank/DDBJ whole genome shotgun (WGS) entry which is preliminary data.</text>
</comment>